<comment type="similarity">
    <text evidence="11 12">Belongs to the TonB-dependent receptor family.</text>
</comment>
<dbReference type="AlphaFoldDB" id="A0A9J6RRK7"/>
<dbReference type="EMBL" id="JAPTGG010000016">
    <property type="protein sequence ID" value="MCZ0866808.1"/>
    <property type="molecule type" value="Genomic_DNA"/>
</dbReference>
<dbReference type="SUPFAM" id="SSF56935">
    <property type="entry name" value="Porins"/>
    <property type="match status" value="1"/>
</dbReference>
<keyword evidence="9 11" id="KW-0472">Membrane</keyword>
<keyword evidence="5 11" id="KW-0812">Transmembrane</keyword>
<dbReference type="Pfam" id="PF07715">
    <property type="entry name" value="Plug"/>
    <property type="match status" value="1"/>
</dbReference>
<sequence length="757" mass="84276">MIHKYNENKLAIAVCATSAMLCGAVNADAWKLEEVLVTAQKREQSSQDIPISISAFNGELMRSAQLDNAKELALVTPGVSGNSADSYLDAINIRGISSNSYGLAAESSVGIYANGVYLGRAGGAVTSYFDIDRVEILKGPQGTLFGRNASAGAISLHTNKAVIDEFSGRVDVGVGSDGYFTTTGVLNTPLSDNLASRMAIYRREVDGYFENVTTGERIGDEKVTAGRLSFTFKTESVTANLAMDYEDRLNPTVVDRAIDSSIARNEIRSEQSKDTLKDQGEVWGLSLNLEIALSEDYSLTSITGARGHNYFYGEDFEASELDGYTYIINQEQEYYSQEFRLDYQGDGPVSWFVGVSAYEEKVSALIEQTYDEDEMCAGTAIYYGDSSITDCGSLYVYWGYADYGPGIGQRNDSADADGDYDGWGIYGDTTWNVTEQLELIVGARYTEDNRDFGLKLDSHNKNYFWYNWPYYSSEPIEDTKKWDNTSYRIALNYSLNDDILLYATVSTGYKAGGFETFGYDMPASYDQESSVDASKAGGRLSSFDQEEVINYEVGMKSEWWDNRIQFNTSAYYYQFEDMQAAYLQGASVTTKNVGEVDGSGLEIDLRALPTENINVYLGLAWADSNLSDPNDDFCVASGCKKGGRLPGDIGFSSAFIGTYTFYLSRGETFITLENYYQDETTAYGDWSDTLIRGSYKETNMRIGYKSNDDWSITLWGTNLTDEWMEGDQSPRDFNLTDKFVRVGQQPRRYGVDVKYEF</sequence>
<evidence type="ECO:0000313" key="16">
    <source>
        <dbReference type="Proteomes" id="UP001069090"/>
    </source>
</evidence>
<evidence type="ECO:0000256" key="4">
    <source>
        <dbReference type="ARBA" id="ARBA00022496"/>
    </source>
</evidence>
<gene>
    <name evidence="15" type="ORF">O0V09_16475</name>
</gene>
<dbReference type="Proteomes" id="UP001069090">
    <property type="component" value="Unassembled WGS sequence"/>
</dbReference>
<evidence type="ECO:0000256" key="7">
    <source>
        <dbReference type="ARBA" id="ARBA00023065"/>
    </source>
</evidence>
<comment type="subcellular location">
    <subcellularLocation>
        <location evidence="1 11">Cell outer membrane</location>
        <topology evidence="1 11">Multi-pass membrane protein</topology>
    </subcellularLocation>
</comment>
<keyword evidence="3 11" id="KW-1134">Transmembrane beta strand</keyword>
<accession>A0A9J6RRK7</accession>
<dbReference type="InterPro" id="IPR000531">
    <property type="entry name" value="Beta-barrel_TonB"/>
</dbReference>
<feature type="domain" description="TonB-dependent receptor-like beta-barrel" evidence="13">
    <location>
        <begin position="238"/>
        <end position="719"/>
    </location>
</feature>
<evidence type="ECO:0000256" key="8">
    <source>
        <dbReference type="ARBA" id="ARBA00023077"/>
    </source>
</evidence>
<organism evidence="15 16">
    <name type="scientific">Dasania phycosphaerae</name>
    <dbReference type="NCBI Taxonomy" id="2950436"/>
    <lineage>
        <taxon>Bacteria</taxon>
        <taxon>Pseudomonadati</taxon>
        <taxon>Pseudomonadota</taxon>
        <taxon>Gammaproteobacteria</taxon>
        <taxon>Cellvibrionales</taxon>
        <taxon>Spongiibacteraceae</taxon>
        <taxon>Dasania</taxon>
    </lineage>
</organism>
<dbReference type="InterPro" id="IPR036942">
    <property type="entry name" value="Beta-barrel_TonB_sf"/>
</dbReference>
<name>A0A9J6RRK7_9GAMM</name>
<keyword evidence="15" id="KW-0675">Receptor</keyword>
<dbReference type="GO" id="GO:0006826">
    <property type="term" value="P:iron ion transport"/>
    <property type="evidence" value="ECO:0007669"/>
    <property type="project" value="UniProtKB-KW"/>
</dbReference>
<keyword evidence="6" id="KW-0408">Iron</keyword>
<keyword evidence="8 12" id="KW-0798">TonB box</keyword>
<dbReference type="Pfam" id="PF00593">
    <property type="entry name" value="TonB_dep_Rec_b-barrel"/>
    <property type="match status" value="1"/>
</dbReference>
<evidence type="ECO:0000256" key="9">
    <source>
        <dbReference type="ARBA" id="ARBA00023136"/>
    </source>
</evidence>
<dbReference type="Gene3D" id="2.40.170.20">
    <property type="entry name" value="TonB-dependent receptor, beta-barrel domain"/>
    <property type="match status" value="1"/>
</dbReference>
<keyword evidence="16" id="KW-1185">Reference proteome</keyword>
<dbReference type="GO" id="GO:0009279">
    <property type="term" value="C:cell outer membrane"/>
    <property type="evidence" value="ECO:0007669"/>
    <property type="project" value="UniProtKB-SubCell"/>
</dbReference>
<evidence type="ECO:0000256" key="12">
    <source>
        <dbReference type="RuleBase" id="RU003357"/>
    </source>
</evidence>
<dbReference type="RefSeq" id="WP_268905321.1">
    <property type="nucleotide sequence ID" value="NZ_JAPTGG010000016.1"/>
</dbReference>
<evidence type="ECO:0000256" key="1">
    <source>
        <dbReference type="ARBA" id="ARBA00004571"/>
    </source>
</evidence>
<dbReference type="PANTHER" id="PTHR32552">
    <property type="entry name" value="FERRICHROME IRON RECEPTOR-RELATED"/>
    <property type="match status" value="1"/>
</dbReference>
<keyword evidence="2 11" id="KW-0813">Transport</keyword>
<evidence type="ECO:0000259" key="13">
    <source>
        <dbReference type="Pfam" id="PF00593"/>
    </source>
</evidence>
<dbReference type="InterPro" id="IPR039426">
    <property type="entry name" value="TonB-dep_rcpt-like"/>
</dbReference>
<evidence type="ECO:0000256" key="10">
    <source>
        <dbReference type="ARBA" id="ARBA00023237"/>
    </source>
</evidence>
<keyword evidence="4" id="KW-0410">Iron transport</keyword>
<keyword evidence="10 11" id="KW-0998">Cell outer membrane</keyword>
<dbReference type="InterPro" id="IPR012910">
    <property type="entry name" value="Plug_dom"/>
</dbReference>
<evidence type="ECO:0000256" key="2">
    <source>
        <dbReference type="ARBA" id="ARBA00022448"/>
    </source>
</evidence>
<feature type="domain" description="TonB-dependent receptor plug" evidence="14">
    <location>
        <begin position="47"/>
        <end position="153"/>
    </location>
</feature>
<evidence type="ECO:0000256" key="11">
    <source>
        <dbReference type="PROSITE-ProRule" id="PRU01360"/>
    </source>
</evidence>
<evidence type="ECO:0000256" key="6">
    <source>
        <dbReference type="ARBA" id="ARBA00023004"/>
    </source>
</evidence>
<evidence type="ECO:0000259" key="14">
    <source>
        <dbReference type="Pfam" id="PF07715"/>
    </source>
</evidence>
<protein>
    <submittedName>
        <fullName evidence="15">TonB-dependent receptor</fullName>
    </submittedName>
</protein>
<dbReference type="PANTHER" id="PTHR32552:SF81">
    <property type="entry name" value="TONB-DEPENDENT OUTER MEMBRANE RECEPTOR"/>
    <property type="match status" value="1"/>
</dbReference>
<evidence type="ECO:0000256" key="5">
    <source>
        <dbReference type="ARBA" id="ARBA00022692"/>
    </source>
</evidence>
<dbReference type="PROSITE" id="PS52016">
    <property type="entry name" value="TONB_DEPENDENT_REC_3"/>
    <property type="match status" value="1"/>
</dbReference>
<evidence type="ECO:0000313" key="15">
    <source>
        <dbReference type="EMBL" id="MCZ0866808.1"/>
    </source>
</evidence>
<evidence type="ECO:0000256" key="3">
    <source>
        <dbReference type="ARBA" id="ARBA00022452"/>
    </source>
</evidence>
<reference evidence="15 16" key="1">
    <citation type="submission" date="2022-12" db="EMBL/GenBank/DDBJ databases">
        <title>Dasania phycosphaerae sp. nov., isolated from particulate material of the south coast of Korea.</title>
        <authorList>
            <person name="Jiang Y."/>
        </authorList>
    </citation>
    <scope>NUCLEOTIDE SEQUENCE [LARGE SCALE GENOMIC DNA]</scope>
    <source>
        <strain evidence="15 16">GY-19</strain>
    </source>
</reference>
<comment type="caution">
    <text evidence="15">The sequence shown here is derived from an EMBL/GenBank/DDBJ whole genome shotgun (WGS) entry which is preliminary data.</text>
</comment>
<keyword evidence="7" id="KW-0406">Ion transport</keyword>
<proteinExistence type="inferred from homology"/>